<dbReference type="RefSeq" id="WP_121586682.1">
    <property type="nucleotide sequence ID" value="NZ_RCHT01000008.1"/>
</dbReference>
<dbReference type="InterPro" id="IPR006504">
    <property type="entry name" value="Tscrpt_reg_Spx/MgsR"/>
</dbReference>
<dbReference type="NCBIfam" id="TIGR01617">
    <property type="entry name" value="arsC_related"/>
    <property type="match status" value="1"/>
</dbReference>
<dbReference type="Gene3D" id="3.40.30.10">
    <property type="entry name" value="Glutaredoxin"/>
    <property type="match status" value="1"/>
</dbReference>
<dbReference type="InterPro" id="IPR036249">
    <property type="entry name" value="Thioredoxin-like_sf"/>
</dbReference>
<dbReference type="CDD" id="cd03036">
    <property type="entry name" value="ArsC_like"/>
    <property type="match status" value="1"/>
</dbReference>
<comment type="similarity">
    <text evidence="1">Belongs to the ArsC family.</text>
</comment>
<gene>
    <name evidence="2" type="ORF">D4A47_06625</name>
</gene>
<dbReference type="EMBL" id="RCHT01000008">
    <property type="protein sequence ID" value="RLL11571.1"/>
    <property type="molecule type" value="Genomic_DNA"/>
</dbReference>
<accession>A0A498CM12</accession>
<evidence type="ECO:0000313" key="3">
    <source>
        <dbReference type="Proteomes" id="UP000276301"/>
    </source>
</evidence>
<keyword evidence="3" id="KW-1185">Reference proteome</keyword>
<name>A0A498CM12_9FIRM</name>
<sequence>MSVLFLEYPKCSTCQKAKRWLDEHGVDYADRHIVEANPTAEELREWAARAGVPVKRLFNTSGMKYRELGLKDRLPEMDEGAQLALLGTDGMLVKRPLVVGADFLLAGFCPAEWERLLT</sequence>
<dbReference type="PROSITE" id="PS51354">
    <property type="entry name" value="GLUTAREDOXIN_2"/>
    <property type="match status" value="1"/>
</dbReference>
<dbReference type="PROSITE" id="PS51353">
    <property type="entry name" value="ARSC"/>
    <property type="match status" value="1"/>
</dbReference>
<dbReference type="Proteomes" id="UP000276301">
    <property type="component" value="Unassembled WGS sequence"/>
</dbReference>
<dbReference type="SUPFAM" id="SSF52833">
    <property type="entry name" value="Thioredoxin-like"/>
    <property type="match status" value="1"/>
</dbReference>
<dbReference type="Pfam" id="PF03960">
    <property type="entry name" value="ArsC"/>
    <property type="match status" value="1"/>
</dbReference>
<dbReference type="AlphaFoldDB" id="A0A498CM12"/>
<dbReference type="InterPro" id="IPR006660">
    <property type="entry name" value="Arsenate_reductase-like"/>
</dbReference>
<dbReference type="PANTHER" id="PTHR30041">
    <property type="entry name" value="ARSENATE REDUCTASE"/>
    <property type="match status" value="1"/>
</dbReference>
<proteinExistence type="inferred from homology"/>
<protein>
    <submittedName>
        <fullName evidence="2">Arsenate reductase family protein</fullName>
    </submittedName>
</protein>
<comment type="caution">
    <text evidence="2">The sequence shown here is derived from an EMBL/GenBank/DDBJ whole genome shotgun (WGS) entry which is preliminary data.</text>
</comment>
<dbReference type="PANTHER" id="PTHR30041:SF8">
    <property type="entry name" value="PROTEIN YFFB"/>
    <property type="match status" value="1"/>
</dbReference>
<organism evidence="2 3">
    <name type="scientific">Anaerotruncus massiliensis</name>
    <name type="common">ex Liu et al. 2021</name>
    <dbReference type="NCBI Taxonomy" id="2321404"/>
    <lineage>
        <taxon>Bacteria</taxon>
        <taxon>Bacillati</taxon>
        <taxon>Bacillota</taxon>
        <taxon>Clostridia</taxon>
        <taxon>Eubacteriales</taxon>
        <taxon>Oscillospiraceae</taxon>
        <taxon>Anaerotruncus</taxon>
    </lineage>
</organism>
<reference evidence="2 3" key="1">
    <citation type="submission" date="2018-10" db="EMBL/GenBank/DDBJ databases">
        <title>Anaerotruncus faecis sp. nov., isolated from human feces.</title>
        <authorList>
            <person name="Wang Y.-J."/>
        </authorList>
    </citation>
    <scope>NUCLEOTIDE SEQUENCE [LARGE SCALE GENOMIC DNA]</scope>
    <source>
        <strain evidence="2 3">22A2-44</strain>
    </source>
</reference>
<evidence type="ECO:0000256" key="1">
    <source>
        <dbReference type="PROSITE-ProRule" id="PRU01282"/>
    </source>
</evidence>
<evidence type="ECO:0000313" key="2">
    <source>
        <dbReference type="EMBL" id="RLL11571.1"/>
    </source>
</evidence>